<keyword evidence="4" id="KW-0410">Iron transport</keyword>
<dbReference type="SUPFAM" id="SSF56935">
    <property type="entry name" value="Porins"/>
    <property type="match status" value="1"/>
</dbReference>
<accession>A0A0M0EKN7</accession>
<dbReference type="GO" id="GO:0009279">
    <property type="term" value="C:cell outer membrane"/>
    <property type="evidence" value="ECO:0007669"/>
    <property type="project" value="UniProtKB-SubCell"/>
</dbReference>
<keyword evidence="9 13" id="KW-0798">TonB box</keyword>
<reference evidence="18" key="1">
    <citation type="submission" date="2015-08" db="EMBL/GenBank/DDBJ databases">
        <title>Draft genome sequence of Komagataeibacter europaeus CECT 8546 a cellulose producer strain from vinegar produced by the traditional method.</title>
        <authorList>
            <person name="Poehlein A."/>
            <person name="Valera M.J."/>
            <person name="Haack F.S."/>
            <person name="Mas A."/>
            <person name="Daniel R."/>
            <person name="Streit W.R."/>
            <person name="Mateo E."/>
        </authorList>
    </citation>
    <scope>NUCLEOTIDE SEQUENCE [LARGE SCALE GENOMIC DNA]</scope>
    <source>
        <strain evidence="18">CECT 8546</strain>
    </source>
</reference>
<dbReference type="Gene3D" id="2.170.130.10">
    <property type="entry name" value="TonB-dependent receptor, plug domain"/>
    <property type="match status" value="1"/>
</dbReference>
<evidence type="ECO:0000259" key="16">
    <source>
        <dbReference type="Pfam" id="PF00593"/>
    </source>
</evidence>
<keyword evidence="11 12" id="KW-0998">Cell outer membrane</keyword>
<feature type="compositionally biased region" description="Low complexity" evidence="14">
    <location>
        <begin position="26"/>
        <end position="50"/>
    </location>
</feature>
<dbReference type="PANTHER" id="PTHR32552">
    <property type="entry name" value="FERRICHROME IRON RECEPTOR-RELATED"/>
    <property type="match status" value="1"/>
</dbReference>
<evidence type="ECO:0000256" key="3">
    <source>
        <dbReference type="ARBA" id="ARBA00022452"/>
    </source>
</evidence>
<keyword evidence="18" id="KW-0675">Receptor</keyword>
<dbReference type="Pfam" id="PF00593">
    <property type="entry name" value="TonB_dep_Rec_b-barrel"/>
    <property type="match status" value="1"/>
</dbReference>
<evidence type="ECO:0000313" key="19">
    <source>
        <dbReference type="Proteomes" id="UP000037566"/>
    </source>
</evidence>
<dbReference type="EMBL" id="LHUQ01000002">
    <property type="protein sequence ID" value="KON65829.1"/>
    <property type="molecule type" value="Genomic_DNA"/>
</dbReference>
<feature type="domain" description="TonB-dependent receptor plug" evidence="17">
    <location>
        <begin position="82"/>
        <end position="192"/>
    </location>
</feature>
<evidence type="ECO:0000256" key="11">
    <source>
        <dbReference type="ARBA" id="ARBA00023237"/>
    </source>
</evidence>
<evidence type="ECO:0000259" key="17">
    <source>
        <dbReference type="Pfam" id="PF07715"/>
    </source>
</evidence>
<dbReference type="InterPro" id="IPR039426">
    <property type="entry name" value="TonB-dep_rcpt-like"/>
</dbReference>
<dbReference type="InterPro" id="IPR012910">
    <property type="entry name" value="Plug_dom"/>
</dbReference>
<dbReference type="AlphaFoldDB" id="A0A0M0EKN7"/>
<name>A0A0M0EKN7_KOMEU</name>
<evidence type="ECO:0000256" key="12">
    <source>
        <dbReference type="PROSITE-ProRule" id="PRU01360"/>
    </source>
</evidence>
<dbReference type="PROSITE" id="PS52016">
    <property type="entry name" value="TONB_DEPENDENT_REC_3"/>
    <property type="match status" value="1"/>
</dbReference>
<sequence length="794" mass="89414">MRLITYRSSIVLATLPFLLYHRSGQAQSQTSSTAIHQTGRTTDTTENTTTSNSAVTHHRTRAQRDLAPSRSEEIRVFGGGSTRQMVTISSAELSRAAPGTSAMKMLQRLPSVNFMSADPFGAYEWSTRMTVRGFDQDQLGFTLDDIPLGPMEYDSERGLNINRAIISENIRRTTVSQGAGSVEVPSSSNLGGTIQFYSGDPEMKQGGTLQQTFGSNSTFRTFARYDSGALNRSGTRFYIAYAHSTLDKWKGSGRNEYDQINAKLVQPFGENTTWTTFFDWSSRKEIDYQDLSMNYINVLGSNWDNYYPNYAAAYHAAQGQFSSQVAKTNDPMDAAYYAGSGLRRDFVGSTTINTRLGHGLEWRTTGYAIADNGFSTWVTPYESSPNGAPLAMQGRNEYGRRFGFNSHITWKTKRNEFHAGIWYENNDYEQDRALWEEPVLGQGAPLSPYTWRNPRSAFMNEWDYAFNTNTFQFYMADTYHILPNLQINAGFKTLIDTTHSHVILNNPAFTGQSSLPDGGLTAEAPALPQISGNWKITRNDEFFFDISKNMSGYDFSGWNQGSAFGTTDASAFAAQERNLRPQTAWVYEAGYRMHRKWFDGLITGYRVNFANRLIALAEGTIINSVSTVQNVGSVTMNGLELSGTVHFPHHISLYNSFSWNRETYDNNYNTASGEVRVRGKQAPNMPMLMWKSQLTYRYKGLTFDIDENYVGHRYVDYMNTVSAPHYFITNLGVRYDFGSFGILKNLNLQLNVYNLLDQHWIAVVGEEGNPVQGDYQSFMPGAPRQFFGTLAAHF</sequence>
<evidence type="ECO:0000256" key="15">
    <source>
        <dbReference type="SAM" id="SignalP"/>
    </source>
</evidence>
<dbReference type="InterPro" id="IPR000531">
    <property type="entry name" value="Beta-barrel_TonB"/>
</dbReference>
<dbReference type="InterPro" id="IPR037066">
    <property type="entry name" value="Plug_dom_sf"/>
</dbReference>
<evidence type="ECO:0000256" key="10">
    <source>
        <dbReference type="ARBA" id="ARBA00023136"/>
    </source>
</evidence>
<evidence type="ECO:0000256" key="9">
    <source>
        <dbReference type="ARBA" id="ARBA00023077"/>
    </source>
</evidence>
<feature type="domain" description="TonB-dependent receptor-like beta-barrel" evidence="16">
    <location>
        <begin position="295"/>
        <end position="755"/>
    </location>
</feature>
<feature type="signal peptide" evidence="15">
    <location>
        <begin position="1"/>
        <end position="26"/>
    </location>
</feature>
<keyword evidence="2 12" id="KW-0813">Transport</keyword>
<dbReference type="Proteomes" id="UP000037566">
    <property type="component" value="Unassembled WGS sequence"/>
</dbReference>
<feature type="chain" id="PRO_5005598138" evidence="15">
    <location>
        <begin position="27"/>
        <end position="794"/>
    </location>
</feature>
<comment type="similarity">
    <text evidence="12 13">Belongs to the TonB-dependent receptor family.</text>
</comment>
<evidence type="ECO:0000313" key="18">
    <source>
        <dbReference type="EMBL" id="KON65829.1"/>
    </source>
</evidence>
<evidence type="ECO:0000256" key="7">
    <source>
        <dbReference type="ARBA" id="ARBA00023004"/>
    </source>
</evidence>
<comment type="caution">
    <text evidence="18">The sequence shown here is derived from an EMBL/GenBank/DDBJ whole genome shotgun (WGS) entry which is preliminary data.</text>
</comment>
<dbReference type="PANTHER" id="PTHR32552:SF89">
    <property type="entry name" value="CATECHOLATE SIDEROPHORE RECEPTOR FIU"/>
    <property type="match status" value="1"/>
</dbReference>
<evidence type="ECO:0000256" key="4">
    <source>
        <dbReference type="ARBA" id="ARBA00022496"/>
    </source>
</evidence>
<keyword evidence="7" id="KW-0408">Iron</keyword>
<dbReference type="Pfam" id="PF07715">
    <property type="entry name" value="Plug"/>
    <property type="match status" value="1"/>
</dbReference>
<keyword evidence="8" id="KW-0406">Ion transport</keyword>
<keyword evidence="10 12" id="KW-0472">Membrane</keyword>
<protein>
    <submittedName>
        <fullName evidence="18">Catecholate siderophore receptor Fiu</fullName>
    </submittedName>
</protein>
<evidence type="ECO:0000256" key="14">
    <source>
        <dbReference type="SAM" id="MobiDB-lite"/>
    </source>
</evidence>
<comment type="subcellular location">
    <subcellularLocation>
        <location evidence="1 12">Cell outer membrane</location>
        <topology evidence="1 12">Multi-pass membrane protein</topology>
    </subcellularLocation>
</comment>
<gene>
    <name evidence="18" type="ORF">KOEU_05160</name>
</gene>
<dbReference type="Gene3D" id="2.40.170.20">
    <property type="entry name" value="TonB-dependent receptor, beta-barrel domain"/>
    <property type="match status" value="1"/>
</dbReference>
<evidence type="ECO:0000256" key="8">
    <source>
        <dbReference type="ARBA" id="ARBA00023065"/>
    </source>
</evidence>
<dbReference type="STRING" id="33995.KOEU_05160"/>
<dbReference type="PATRIC" id="fig|33995.3.peg.572"/>
<keyword evidence="5 12" id="KW-0812">Transmembrane</keyword>
<keyword evidence="6 15" id="KW-0732">Signal</keyword>
<evidence type="ECO:0000256" key="6">
    <source>
        <dbReference type="ARBA" id="ARBA00022729"/>
    </source>
</evidence>
<proteinExistence type="inferred from homology"/>
<evidence type="ECO:0000256" key="13">
    <source>
        <dbReference type="RuleBase" id="RU003357"/>
    </source>
</evidence>
<evidence type="ECO:0000256" key="1">
    <source>
        <dbReference type="ARBA" id="ARBA00004571"/>
    </source>
</evidence>
<dbReference type="GO" id="GO:0015344">
    <property type="term" value="F:siderophore uptake transmembrane transporter activity"/>
    <property type="evidence" value="ECO:0007669"/>
    <property type="project" value="TreeGrafter"/>
</dbReference>
<keyword evidence="19" id="KW-1185">Reference proteome</keyword>
<dbReference type="InterPro" id="IPR036942">
    <property type="entry name" value="Beta-barrel_TonB_sf"/>
</dbReference>
<keyword evidence="3 12" id="KW-1134">Transmembrane beta strand</keyword>
<organism evidence="18 19">
    <name type="scientific">Komagataeibacter europaeus</name>
    <name type="common">Gluconacetobacter europaeus</name>
    <dbReference type="NCBI Taxonomy" id="33995"/>
    <lineage>
        <taxon>Bacteria</taxon>
        <taxon>Pseudomonadati</taxon>
        <taxon>Pseudomonadota</taxon>
        <taxon>Alphaproteobacteria</taxon>
        <taxon>Acetobacterales</taxon>
        <taxon>Acetobacteraceae</taxon>
        <taxon>Komagataeibacter</taxon>
    </lineage>
</organism>
<feature type="region of interest" description="Disordered" evidence="14">
    <location>
        <begin position="26"/>
        <end position="71"/>
    </location>
</feature>
<evidence type="ECO:0000256" key="5">
    <source>
        <dbReference type="ARBA" id="ARBA00022692"/>
    </source>
</evidence>
<evidence type="ECO:0000256" key="2">
    <source>
        <dbReference type="ARBA" id="ARBA00022448"/>
    </source>
</evidence>